<dbReference type="Proteomes" id="UP000253999">
    <property type="component" value="Unassembled WGS sequence"/>
</dbReference>
<gene>
    <name evidence="2" type="ORF">DPV98_08970</name>
</gene>
<dbReference type="GO" id="GO:0003677">
    <property type="term" value="F:DNA binding"/>
    <property type="evidence" value="ECO:0007669"/>
    <property type="project" value="InterPro"/>
</dbReference>
<dbReference type="PROSITE" id="PS50943">
    <property type="entry name" value="HTH_CROC1"/>
    <property type="match status" value="1"/>
</dbReference>
<dbReference type="InterPro" id="IPR001387">
    <property type="entry name" value="Cro/C1-type_HTH"/>
</dbReference>
<reference evidence="2 3" key="1">
    <citation type="submission" date="2018-05" db="EMBL/GenBank/DDBJ databases">
        <title>Draft Genome Sequences for a Diverse set of 7 Haemophilus Species.</title>
        <authorList>
            <person name="Nichols M."/>
            <person name="Topaz N."/>
            <person name="Wang X."/>
            <person name="Wang X."/>
            <person name="Boxrud D."/>
        </authorList>
    </citation>
    <scope>NUCLEOTIDE SEQUENCE [LARGE SCALE GENOMIC DNA]</scope>
    <source>
        <strain evidence="2 3">C2010039593</strain>
    </source>
</reference>
<dbReference type="Gene3D" id="1.10.260.40">
    <property type="entry name" value="lambda repressor-like DNA-binding domains"/>
    <property type="match status" value="1"/>
</dbReference>
<dbReference type="Pfam" id="PF01381">
    <property type="entry name" value="HTH_3"/>
    <property type="match status" value="1"/>
</dbReference>
<dbReference type="RefSeq" id="WP_040217483.1">
    <property type="nucleotide sequence ID" value="NZ_CAUPAH010000018.1"/>
</dbReference>
<dbReference type="InterPro" id="IPR010982">
    <property type="entry name" value="Lambda_DNA-bd_dom_sf"/>
</dbReference>
<sequence>MAKFVPTDVDRLIGQRIQSKRKELGYTVEKLSECVNISQPQFSRYERGTNKINMSHLVAIATFLKTPISYFFADCMEVAEWNNDELDRHWQELTTPQKTIFVAFLKELKKNK</sequence>
<evidence type="ECO:0000259" key="1">
    <source>
        <dbReference type="PROSITE" id="PS50943"/>
    </source>
</evidence>
<accession>A0A369ZBL5</accession>
<comment type="caution">
    <text evidence="2">The sequence shown here is derived from an EMBL/GenBank/DDBJ whole genome shotgun (WGS) entry which is preliminary data.</text>
</comment>
<evidence type="ECO:0000313" key="3">
    <source>
        <dbReference type="Proteomes" id="UP000253999"/>
    </source>
</evidence>
<dbReference type="SUPFAM" id="SSF47413">
    <property type="entry name" value="lambda repressor-like DNA-binding domains"/>
    <property type="match status" value="1"/>
</dbReference>
<protein>
    <submittedName>
        <fullName evidence="2">XRE family transcriptional regulator</fullName>
    </submittedName>
</protein>
<feature type="domain" description="HTH cro/C1-type" evidence="1">
    <location>
        <begin position="17"/>
        <end position="71"/>
    </location>
</feature>
<proteinExistence type="predicted"/>
<organism evidence="2 3">
    <name type="scientific">Haemophilus parahaemolyticus</name>
    <dbReference type="NCBI Taxonomy" id="735"/>
    <lineage>
        <taxon>Bacteria</taxon>
        <taxon>Pseudomonadati</taxon>
        <taxon>Pseudomonadota</taxon>
        <taxon>Gammaproteobacteria</taxon>
        <taxon>Pasteurellales</taxon>
        <taxon>Pasteurellaceae</taxon>
        <taxon>Haemophilus</taxon>
    </lineage>
</organism>
<name>A0A369ZBL5_HAEPH</name>
<dbReference type="AlphaFoldDB" id="A0A369ZBL5"/>
<dbReference type="EMBL" id="QEQD01000009">
    <property type="protein sequence ID" value="RDF01258.1"/>
    <property type="molecule type" value="Genomic_DNA"/>
</dbReference>
<dbReference type="CDD" id="cd00093">
    <property type="entry name" value="HTH_XRE"/>
    <property type="match status" value="1"/>
</dbReference>
<evidence type="ECO:0000313" key="2">
    <source>
        <dbReference type="EMBL" id="RDF01258.1"/>
    </source>
</evidence>
<dbReference type="SMART" id="SM00530">
    <property type="entry name" value="HTH_XRE"/>
    <property type="match status" value="1"/>
</dbReference>